<evidence type="ECO:0000256" key="3">
    <source>
        <dbReference type="ARBA" id="ARBA00022617"/>
    </source>
</evidence>
<dbReference type="GO" id="GO:0048608">
    <property type="term" value="P:reproductive structure development"/>
    <property type="evidence" value="ECO:0007669"/>
    <property type="project" value="UniProtKB-ARBA"/>
</dbReference>
<dbReference type="InterPro" id="IPR051996">
    <property type="entry name" value="Cytochrome_P450_78A"/>
</dbReference>
<dbReference type="SUPFAM" id="SSF48264">
    <property type="entry name" value="Cytochrome P450"/>
    <property type="match status" value="1"/>
</dbReference>
<dbReference type="OrthoDB" id="1470350at2759"/>
<dbReference type="AlphaFoldDB" id="A0A1Q3BWQ5"/>
<keyword evidence="10" id="KW-1133">Transmembrane helix</keyword>
<organism evidence="11 12">
    <name type="scientific">Cephalotus follicularis</name>
    <name type="common">Albany pitcher plant</name>
    <dbReference type="NCBI Taxonomy" id="3775"/>
    <lineage>
        <taxon>Eukaryota</taxon>
        <taxon>Viridiplantae</taxon>
        <taxon>Streptophyta</taxon>
        <taxon>Embryophyta</taxon>
        <taxon>Tracheophyta</taxon>
        <taxon>Spermatophyta</taxon>
        <taxon>Magnoliopsida</taxon>
        <taxon>eudicotyledons</taxon>
        <taxon>Gunneridae</taxon>
        <taxon>Pentapetalae</taxon>
        <taxon>rosids</taxon>
        <taxon>fabids</taxon>
        <taxon>Oxalidales</taxon>
        <taxon>Cephalotaceae</taxon>
        <taxon>Cephalotus</taxon>
    </lineage>
</organism>
<evidence type="ECO:0000256" key="5">
    <source>
        <dbReference type="ARBA" id="ARBA00023002"/>
    </source>
</evidence>
<feature type="non-terminal residue" evidence="11">
    <location>
        <position position="1"/>
    </location>
</feature>
<dbReference type="GO" id="GO:0004497">
    <property type="term" value="F:monooxygenase activity"/>
    <property type="evidence" value="ECO:0007669"/>
    <property type="project" value="UniProtKB-KW"/>
</dbReference>
<keyword evidence="4 8" id="KW-0479">Metal-binding</keyword>
<dbReference type="Gene3D" id="1.10.630.10">
    <property type="entry name" value="Cytochrome P450"/>
    <property type="match status" value="1"/>
</dbReference>
<dbReference type="FunFam" id="1.10.630.10:FF:000016">
    <property type="entry name" value="Cytochrome P450 78A5"/>
    <property type="match status" value="1"/>
</dbReference>
<keyword evidence="6 8" id="KW-0408">Iron</keyword>
<keyword evidence="10" id="KW-0812">Transmembrane</keyword>
<dbReference type="Proteomes" id="UP000187406">
    <property type="component" value="Unassembled WGS sequence"/>
</dbReference>
<protein>
    <submittedName>
        <fullName evidence="11">p450 domain-containing protein</fullName>
    </submittedName>
</protein>
<dbReference type="PRINTS" id="PR00463">
    <property type="entry name" value="EP450I"/>
</dbReference>
<evidence type="ECO:0000256" key="7">
    <source>
        <dbReference type="ARBA" id="ARBA00023033"/>
    </source>
</evidence>
<evidence type="ECO:0000256" key="8">
    <source>
        <dbReference type="PIRSR" id="PIRSR602401-1"/>
    </source>
</evidence>
<keyword evidence="12" id="KW-1185">Reference proteome</keyword>
<dbReference type="FunCoup" id="A0A1Q3BWQ5">
    <property type="interactions" value="70"/>
</dbReference>
<dbReference type="GO" id="GO:0005506">
    <property type="term" value="F:iron ion binding"/>
    <property type="evidence" value="ECO:0007669"/>
    <property type="project" value="InterPro"/>
</dbReference>
<dbReference type="InterPro" id="IPR036396">
    <property type="entry name" value="Cyt_P450_sf"/>
</dbReference>
<dbReference type="InParanoid" id="A0A1Q3BWQ5"/>
<dbReference type="PANTHER" id="PTHR47946">
    <property type="entry name" value="CYTOCHROME P450 78A7-RELATED"/>
    <property type="match status" value="1"/>
</dbReference>
<evidence type="ECO:0000256" key="2">
    <source>
        <dbReference type="ARBA" id="ARBA00010617"/>
    </source>
</evidence>
<evidence type="ECO:0000256" key="9">
    <source>
        <dbReference type="RuleBase" id="RU000461"/>
    </source>
</evidence>
<dbReference type="PRINTS" id="PR00385">
    <property type="entry name" value="P450"/>
</dbReference>
<accession>A0A1Q3BWQ5</accession>
<proteinExistence type="inferred from homology"/>
<name>A0A1Q3BWQ5_CEPFO</name>
<dbReference type="GO" id="GO:0020037">
    <property type="term" value="F:heme binding"/>
    <property type="evidence" value="ECO:0007669"/>
    <property type="project" value="InterPro"/>
</dbReference>
<comment type="cofactor">
    <cofactor evidence="1 8">
        <name>heme</name>
        <dbReference type="ChEBI" id="CHEBI:30413"/>
    </cofactor>
</comment>
<dbReference type="InterPro" id="IPR001128">
    <property type="entry name" value="Cyt_P450"/>
</dbReference>
<dbReference type="PROSITE" id="PS00086">
    <property type="entry name" value="CYTOCHROME_P450"/>
    <property type="match status" value="1"/>
</dbReference>
<dbReference type="EMBL" id="BDDD01001003">
    <property type="protein sequence ID" value="GAV72427.1"/>
    <property type="molecule type" value="Genomic_DNA"/>
</dbReference>
<evidence type="ECO:0000256" key="10">
    <source>
        <dbReference type="SAM" id="Phobius"/>
    </source>
</evidence>
<feature type="transmembrane region" description="Helical" evidence="10">
    <location>
        <begin position="68"/>
        <end position="88"/>
    </location>
</feature>
<gene>
    <name evidence="11" type="ORF">CFOL_v3_15915</name>
</gene>
<dbReference type="Pfam" id="PF00067">
    <property type="entry name" value="p450"/>
    <property type="match status" value="1"/>
</dbReference>
<evidence type="ECO:0000256" key="4">
    <source>
        <dbReference type="ARBA" id="ARBA00022723"/>
    </source>
</evidence>
<dbReference type="PANTHER" id="PTHR47946:SF6">
    <property type="entry name" value="CYTOCHROME P450 78A7"/>
    <property type="match status" value="1"/>
</dbReference>
<evidence type="ECO:0000256" key="6">
    <source>
        <dbReference type="ARBA" id="ARBA00023004"/>
    </source>
</evidence>
<keyword evidence="3 8" id="KW-0349">Heme</keyword>
<dbReference type="InterPro" id="IPR002401">
    <property type="entry name" value="Cyt_P450_E_grp-I"/>
</dbReference>
<keyword evidence="10" id="KW-0472">Membrane</keyword>
<evidence type="ECO:0000256" key="1">
    <source>
        <dbReference type="ARBA" id="ARBA00001971"/>
    </source>
</evidence>
<feature type="binding site" description="axial binding residue" evidence="8">
    <location>
        <position position="513"/>
    </location>
    <ligand>
        <name>heme</name>
        <dbReference type="ChEBI" id="CHEBI:30413"/>
    </ligand>
    <ligandPart>
        <name>Fe</name>
        <dbReference type="ChEBI" id="CHEBI:18248"/>
    </ligandPart>
</feature>
<sequence>TAPIYAPTSYFTFEVQTLFVIKVLLITSRSFTHIVRFTMDMSLVIKDKAWWVFTLPAFFGSKNLLDGYMLLSLVMALVFLSLVTWVFASGGISWKNGRNQRGHVLIPGPRGLPIFGSLFTLSHGLAHRTLAAMAWSRANTQLMAFSLGSTPVVVASDPHTAREILTSPHFADRPIKQSAKSLMFSRAIGFAPNGTYWRLLRRIASSHLFSPLRISAHESGRQIECAAMLGNIAKEQERNGYVSLRKHLQLASLNNVMQSVFGKRYDPTHDCKELEELTDMVKEGFELLGSFNLSDYLPWLSYFYDPLRINERCSKLVPRVRKLVRGINEEHRLSESRKMSHNCDFVDVLLSLEDDEKLQEDDMVAVLWEMIFRGTDTTALLTEWIMAELILHPQVQAKLQDELHRAVGNRNITDADVAKLPYLQAVVKESLRLHPPGPLLSWARLSTSDVRLSNGMLIPTNTTAMVNMWAITHDAKIWEDPLNFSPERFMEADVDVRGGDLRLAPFGAGRRVCPGKNLGLVTVTLWVAKLVHHFKWVEDVANPVDLSEILKLSCEMKYPLHAMAVPCNGASS</sequence>
<dbReference type="GO" id="GO:0016705">
    <property type="term" value="F:oxidoreductase activity, acting on paired donors, with incorporation or reduction of molecular oxygen"/>
    <property type="evidence" value="ECO:0007669"/>
    <property type="project" value="InterPro"/>
</dbReference>
<dbReference type="InterPro" id="IPR017972">
    <property type="entry name" value="Cyt_P450_CS"/>
</dbReference>
<dbReference type="CDD" id="cd11076">
    <property type="entry name" value="CYP78"/>
    <property type="match status" value="1"/>
</dbReference>
<comment type="caution">
    <text evidence="11">The sequence shown here is derived from an EMBL/GenBank/DDBJ whole genome shotgun (WGS) entry which is preliminary data.</text>
</comment>
<dbReference type="STRING" id="3775.A0A1Q3BWQ5"/>
<keyword evidence="7 9" id="KW-0503">Monooxygenase</keyword>
<reference evidence="12" key="1">
    <citation type="submission" date="2016-04" db="EMBL/GenBank/DDBJ databases">
        <title>Cephalotus genome sequencing.</title>
        <authorList>
            <person name="Fukushima K."/>
            <person name="Hasebe M."/>
            <person name="Fang X."/>
        </authorList>
    </citation>
    <scope>NUCLEOTIDE SEQUENCE [LARGE SCALE GENOMIC DNA]</scope>
    <source>
        <strain evidence="12">cv. St1</strain>
    </source>
</reference>
<evidence type="ECO:0000313" key="12">
    <source>
        <dbReference type="Proteomes" id="UP000187406"/>
    </source>
</evidence>
<evidence type="ECO:0000313" key="11">
    <source>
        <dbReference type="EMBL" id="GAV72427.1"/>
    </source>
</evidence>
<comment type="similarity">
    <text evidence="2 9">Belongs to the cytochrome P450 family.</text>
</comment>
<keyword evidence="5 9" id="KW-0560">Oxidoreductase</keyword>